<dbReference type="Proteomes" id="UP001151088">
    <property type="component" value="Unassembled WGS sequence"/>
</dbReference>
<keyword evidence="2" id="KW-1185">Reference proteome</keyword>
<name>A0A9X2P9E9_9HYPH</name>
<proteinExistence type="predicted"/>
<protein>
    <submittedName>
        <fullName evidence="1">Uncharacterized protein</fullName>
    </submittedName>
</protein>
<gene>
    <name evidence="1" type="ORF">NVS89_05125</name>
</gene>
<evidence type="ECO:0000313" key="1">
    <source>
        <dbReference type="EMBL" id="MCS0494471.1"/>
    </source>
</evidence>
<dbReference type="InterPro" id="IPR011008">
    <property type="entry name" value="Dimeric_a/b-barrel"/>
</dbReference>
<comment type="caution">
    <text evidence="1">The sequence shown here is derived from an EMBL/GenBank/DDBJ whole genome shotgun (WGS) entry which is preliminary data.</text>
</comment>
<dbReference type="AlphaFoldDB" id="A0A9X2P9E9"/>
<dbReference type="EMBL" id="JANTHZ010000001">
    <property type="protein sequence ID" value="MCS0494471.1"/>
    <property type="molecule type" value="Genomic_DNA"/>
</dbReference>
<sequence length="215" mass="24403">MNATARQTGLMLATMEPAASFEEEFQQWYDTEHFPERRDTPGFLTATRMVCLSGWPRYIALYDLESLEVLDGPDYAKIAGRNYTRWTHRIVGKVWGQYRAGARQIYPGGALLGQAGSFSRLALWRFCQVPEGMAETVTDGLRAIYEGQPETAQIRVFEAHQHDGTDVIALIELHAPWEPPPGAVAALKEARRHLDCVNVYMPYERRRESSFPRPA</sequence>
<reference evidence="1" key="1">
    <citation type="submission" date="2022-08" db="EMBL/GenBank/DDBJ databases">
        <authorList>
            <person name="Li F."/>
        </authorList>
    </citation>
    <scope>NUCLEOTIDE SEQUENCE</scope>
    <source>
        <strain evidence="1">MQZ15Z-1</strain>
    </source>
</reference>
<accession>A0A9X2P9E9</accession>
<evidence type="ECO:0000313" key="2">
    <source>
        <dbReference type="Proteomes" id="UP001151088"/>
    </source>
</evidence>
<dbReference type="RefSeq" id="WP_258731423.1">
    <property type="nucleotide sequence ID" value="NZ_JANTHZ010000001.1"/>
</dbReference>
<dbReference type="SUPFAM" id="SSF54909">
    <property type="entry name" value="Dimeric alpha+beta barrel"/>
    <property type="match status" value="1"/>
</dbReference>
<organism evidence="1 2">
    <name type="scientific">Ancylobacter mangrovi</name>
    <dbReference type="NCBI Taxonomy" id="2972472"/>
    <lineage>
        <taxon>Bacteria</taxon>
        <taxon>Pseudomonadati</taxon>
        <taxon>Pseudomonadota</taxon>
        <taxon>Alphaproteobacteria</taxon>
        <taxon>Hyphomicrobiales</taxon>
        <taxon>Xanthobacteraceae</taxon>
        <taxon>Ancylobacter</taxon>
    </lineage>
</organism>